<reference evidence="3 4" key="1">
    <citation type="submission" date="2023-07" db="EMBL/GenBank/DDBJ databases">
        <title>Comparative genomics of wheat-associated soil bacteria to identify genetic determinants of phenazine resistance.</title>
        <authorList>
            <person name="Mouncey N."/>
        </authorList>
    </citation>
    <scope>NUCLEOTIDE SEQUENCE [LARGE SCALE GENOMIC DNA]</scope>
    <source>
        <strain evidence="3 4">V2I4</strain>
    </source>
</reference>
<name>A0ABU0ST96_9ACTN</name>
<feature type="region of interest" description="Disordered" evidence="1">
    <location>
        <begin position="325"/>
        <end position="399"/>
    </location>
</feature>
<keyword evidence="4" id="KW-1185">Reference proteome</keyword>
<feature type="compositionally biased region" description="Pro residues" evidence="1">
    <location>
        <begin position="384"/>
        <end position="394"/>
    </location>
</feature>
<evidence type="ECO:0000313" key="3">
    <source>
        <dbReference type="EMBL" id="MDQ1026779.1"/>
    </source>
</evidence>
<dbReference type="SUPFAM" id="SSF50370">
    <property type="entry name" value="Ricin B-like lectins"/>
    <property type="match status" value="1"/>
</dbReference>
<feature type="compositionally biased region" description="Low complexity" evidence="1">
    <location>
        <begin position="325"/>
        <end position="335"/>
    </location>
</feature>
<dbReference type="InterPro" id="IPR035992">
    <property type="entry name" value="Ricin_B-like_lectins"/>
</dbReference>
<dbReference type="EMBL" id="JAUSZI010000002">
    <property type="protein sequence ID" value="MDQ1026779.1"/>
    <property type="molecule type" value="Genomic_DNA"/>
</dbReference>
<comment type="caution">
    <text evidence="3">The sequence shown here is derived from an EMBL/GenBank/DDBJ whole genome shotgun (WGS) entry which is preliminary data.</text>
</comment>
<evidence type="ECO:0000313" key="4">
    <source>
        <dbReference type="Proteomes" id="UP001230328"/>
    </source>
</evidence>
<feature type="compositionally biased region" description="Low complexity" evidence="1">
    <location>
        <begin position="342"/>
        <end position="383"/>
    </location>
</feature>
<dbReference type="SMART" id="SM00458">
    <property type="entry name" value="RICIN"/>
    <property type="match status" value="1"/>
</dbReference>
<feature type="region of interest" description="Disordered" evidence="1">
    <location>
        <begin position="1"/>
        <end position="25"/>
    </location>
</feature>
<sequence length="528" mass="54746">MVRGEGQGTGDDAGNGGEGGDGVHAGAADARLTELLRADTRTSYAALRELRVRHRPAVLAYARLCTTADSAARQLTDRAFALAAQETARGTDPGGPWRHQLLLLAGRVAVTWAGDERAGRLDPGLLARLRTAGPEGPTPPLLDAFRSLPSRVQGLAWYGIVEREPEENTAGLLGLTREDVTYGTEPALQALRASFLKSHLAASGDPRCQDFRRLIEESVRPDSPRHSTDLRAHMAECAHCATAYEELSALRDDPHTGLAEGLLPWGGTAYATGAAARSRATAQAESATWGSLAAWPPSRRLVLASAALGVALAPLLLFLPSSGGSGPDTAGSAGAPVPPPAVTVTATVPTAPSASPTGSTDSPSPTRSSRPSKSASPSASHPTSGPPSAPPPPNSSYAQVVNRSTGRCLDIRDGDMEKGTDVITAPCSSAGTQRWRVDTDRGALQSYADPDFCLDSRGATDDGVGIWECDSLGGRNAVNLRFAVSADGAIRPAVAPDHALTPYGDDGLDLAPDTGRTEHLWRAGAGPA</sequence>
<dbReference type="PROSITE" id="PS50231">
    <property type="entry name" value="RICIN_B_LECTIN"/>
    <property type="match status" value="1"/>
</dbReference>
<proteinExistence type="predicted"/>
<feature type="domain" description="Ricin B lectin" evidence="2">
    <location>
        <begin position="397"/>
        <end position="524"/>
    </location>
</feature>
<dbReference type="RefSeq" id="WP_307522085.1">
    <property type="nucleotide sequence ID" value="NZ_JAUSZI010000002.1"/>
</dbReference>
<protein>
    <recommendedName>
        <fullName evidence="2">Ricin B lectin domain-containing protein</fullName>
    </recommendedName>
</protein>
<evidence type="ECO:0000259" key="2">
    <source>
        <dbReference type="SMART" id="SM00458"/>
    </source>
</evidence>
<accession>A0ABU0ST96</accession>
<dbReference type="Gene3D" id="2.80.10.50">
    <property type="match status" value="1"/>
</dbReference>
<dbReference type="Proteomes" id="UP001230328">
    <property type="component" value="Unassembled WGS sequence"/>
</dbReference>
<evidence type="ECO:0000256" key="1">
    <source>
        <dbReference type="SAM" id="MobiDB-lite"/>
    </source>
</evidence>
<dbReference type="Pfam" id="PF00652">
    <property type="entry name" value="Ricin_B_lectin"/>
    <property type="match status" value="1"/>
</dbReference>
<dbReference type="InterPro" id="IPR000772">
    <property type="entry name" value="Ricin_B_lectin"/>
</dbReference>
<organism evidence="3 4">
    <name type="scientific">Streptomyces umbrinus</name>
    <dbReference type="NCBI Taxonomy" id="67370"/>
    <lineage>
        <taxon>Bacteria</taxon>
        <taxon>Bacillati</taxon>
        <taxon>Actinomycetota</taxon>
        <taxon>Actinomycetes</taxon>
        <taxon>Kitasatosporales</taxon>
        <taxon>Streptomycetaceae</taxon>
        <taxon>Streptomyces</taxon>
        <taxon>Streptomyces phaeochromogenes group</taxon>
    </lineage>
</organism>
<gene>
    <name evidence="3" type="ORF">QF035_004361</name>
</gene>
<feature type="compositionally biased region" description="Gly residues" evidence="1">
    <location>
        <begin position="1"/>
        <end position="23"/>
    </location>
</feature>